<feature type="domain" description="DUF6741" evidence="1">
    <location>
        <begin position="104"/>
        <end position="250"/>
    </location>
</feature>
<dbReference type="InterPro" id="IPR046629">
    <property type="entry name" value="DUF6741"/>
</dbReference>
<protein>
    <recommendedName>
        <fullName evidence="1">DUF6741 domain-containing protein</fullName>
    </recommendedName>
</protein>
<evidence type="ECO:0000313" key="3">
    <source>
        <dbReference type="Proteomes" id="UP001175227"/>
    </source>
</evidence>
<dbReference type="EMBL" id="JAUEPR010000001">
    <property type="protein sequence ID" value="KAK0490607.1"/>
    <property type="molecule type" value="Genomic_DNA"/>
</dbReference>
<keyword evidence="3" id="KW-1185">Reference proteome</keyword>
<name>A0AA39PU62_9AGAR</name>
<dbReference type="Proteomes" id="UP001175227">
    <property type="component" value="Unassembled WGS sequence"/>
</dbReference>
<dbReference type="AlphaFoldDB" id="A0AA39PU62"/>
<evidence type="ECO:0000259" key="1">
    <source>
        <dbReference type="Pfam" id="PF20526"/>
    </source>
</evidence>
<dbReference type="Pfam" id="PF20526">
    <property type="entry name" value="DUF6741"/>
    <property type="match status" value="1"/>
</dbReference>
<reference evidence="2" key="1">
    <citation type="submission" date="2023-06" db="EMBL/GenBank/DDBJ databases">
        <authorList>
            <consortium name="Lawrence Berkeley National Laboratory"/>
            <person name="Ahrendt S."/>
            <person name="Sahu N."/>
            <person name="Indic B."/>
            <person name="Wong-Bajracharya J."/>
            <person name="Merenyi Z."/>
            <person name="Ke H.-M."/>
            <person name="Monk M."/>
            <person name="Kocsube S."/>
            <person name="Drula E."/>
            <person name="Lipzen A."/>
            <person name="Balint B."/>
            <person name="Henrissat B."/>
            <person name="Andreopoulos B."/>
            <person name="Martin F.M."/>
            <person name="Harder C.B."/>
            <person name="Rigling D."/>
            <person name="Ford K.L."/>
            <person name="Foster G.D."/>
            <person name="Pangilinan J."/>
            <person name="Papanicolaou A."/>
            <person name="Barry K."/>
            <person name="LaButti K."/>
            <person name="Viragh M."/>
            <person name="Koriabine M."/>
            <person name="Yan M."/>
            <person name="Riley R."/>
            <person name="Champramary S."/>
            <person name="Plett K.L."/>
            <person name="Tsai I.J."/>
            <person name="Slot J."/>
            <person name="Sipos G."/>
            <person name="Plett J."/>
            <person name="Nagy L.G."/>
            <person name="Grigoriev I.V."/>
        </authorList>
    </citation>
    <scope>NUCLEOTIDE SEQUENCE</scope>
    <source>
        <strain evidence="2">ICMP 16352</strain>
    </source>
</reference>
<evidence type="ECO:0000313" key="2">
    <source>
        <dbReference type="EMBL" id="KAK0490607.1"/>
    </source>
</evidence>
<sequence>MAYPPYDVQSIARRQSLSYGTPMYQSHQLPMDQAYPHPSYDIYANPHAVSMSRRMSSHSAYDDHPYYRAHQQRLPSNYTNTPRPVVVSMPRQRRHSAVSFSSGGLEGYHRASSLRIKFKRKGAFMNGVSLADAQSHNIRLSGNESYHVRDLHPDRRDNIYLLIKASLMHATSSNFMSDSIFQWSGYQALQYEIPLETYSSRVDLQTLGRRVARSCVHYFSTNRIPLSWDRLDLHHLEETSYGVWQPMLSVH</sequence>
<proteinExistence type="predicted"/>
<accession>A0AA39PU62</accession>
<gene>
    <name evidence="2" type="ORF">IW261DRAFT_1555787</name>
</gene>
<organism evidence="2 3">
    <name type="scientific">Armillaria novae-zelandiae</name>
    <dbReference type="NCBI Taxonomy" id="153914"/>
    <lineage>
        <taxon>Eukaryota</taxon>
        <taxon>Fungi</taxon>
        <taxon>Dikarya</taxon>
        <taxon>Basidiomycota</taxon>
        <taxon>Agaricomycotina</taxon>
        <taxon>Agaricomycetes</taxon>
        <taxon>Agaricomycetidae</taxon>
        <taxon>Agaricales</taxon>
        <taxon>Marasmiineae</taxon>
        <taxon>Physalacriaceae</taxon>
        <taxon>Armillaria</taxon>
    </lineage>
</organism>
<comment type="caution">
    <text evidence="2">The sequence shown here is derived from an EMBL/GenBank/DDBJ whole genome shotgun (WGS) entry which is preliminary data.</text>
</comment>